<gene>
    <name evidence="3" type="ORF">AVDCRST_MAG86-668</name>
</gene>
<feature type="chain" id="PRO_5026703497" description="Solute-binding protein family 5 domain-containing protein" evidence="1">
    <location>
        <begin position="21"/>
        <end position="563"/>
    </location>
</feature>
<feature type="signal peptide" evidence="1">
    <location>
        <begin position="1"/>
        <end position="20"/>
    </location>
</feature>
<dbReference type="AlphaFoldDB" id="A0A6J4UUT2"/>
<feature type="domain" description="Solute-binding protein family 5" evidence="2">
    <location>
        <begin position="78"/>
        <end position="446"/>
    </location>
</feature>
<evidence type="ECO:0000256" key="1">
    <source>
        <dbReference type="SAM" id="SignalP"/>
    </source>
</evidence>
<dbReference type="GO" id="GO:0015833">
    <property type="term" value="P:peptide transport"/>
    <property type="evidence" value="ECO:0007669"/>
    <property type="project" value="TreeGrafter"/>
</dbReference>
<dbReference type="PANTHER" id="PTHR30290">
    <property type="entry name" value="PERIPLASMIC BINDING COMPONENT OF ABC TRANSPORTER"/>
    <property type="match status" value="1"/>
</dbReference>
<accession>A0A6J4UUT2</accession>
<dbReference type="InterPro" id="IPR030678">
    <property type="entry name" value="Peptide/Ni-bd"/>
</dbReference>
<dbReference type="PIRSF" id="PIRSF002741">
    <property type="entry name" value="MppA"/>
    <property type="match status" value="1"/>
</dbReference>
<evidence type="ECO:0000259" key="2">
    <source>
        <dbReference type="Pfam" id="PF00496"/>
    </source>
</evidence>
<dbReference type="GO" id="GO:1904680">
    <property type="term" value="F:peptide transmembrane transporter activity"/>
    <property type="evidence" value="ECO:0007669"/>
    <property type="project" value="TreeGrafter"/>
</dbReference>
<dbReference type="InterPro" id="IPR000914">
    <property type="entry name" value="SBP_5_dom"/>
</dbReference>
<dbReference type="EMBL" id="CADCWP010000035">
    <property type="protein sequence ID" value="CAA9559627.1"/>
    <property type="molecule type" value="Genomic_DNA"/>
</dbReference>
<dbReference type="Pfam" id="PF00496">
    <property type="entry name" value="SBP_bac_5"/>
    <property type="match status" value="1"/>
</dbReference>
<dbReference type="CDD" id="cd08509">
    <property type="entry name" value="PBP2_TmCBP_oligosaccharides_like"/>
    <property type="match status" value="1"/>
</dbReference>
<keyword evidence="1" id="KW-0732">Signal</keyword>
<dbReference type="Gene3D" id="3.40.190.10">
    <property type="entry name" value="Periplasmic binding protein-like II"/>
    <property type="match status" value="1"/>
</dbReference>
<proteinExistence type="predicted"/>
<dbReference type="PANTHER" id="PTHR30290:SF82">
    <property type="entry name" value="ABC-TYPE DIPEPTIDE_OLIGOPEPTIDE TRANSPORT SYSTEM, PERIPLASMIC COMPONENT"/>
    <property type="match status" value="1"/>
</dbReference>
<protein>
    <recommendedName>
        <fullName evidence="2">Solute-binding protein family 5 domain-containing protein</fullName>
    </recommendedName>
</protein>
<evidence type="ECO:0000313" key="3">
    <source>
        <dbReference type="EMBL" id="CAA9559627.1"/>
    </source>
</evidence>
<dbReference type="Gene3D" id="3.90.76.10">
    <property type="entry name" value="Dipeptide-binding Protein, Domain 1"/>
    <property type="match status" value="1"/>
</dbReference>
<name>A0A6J4UUT2_9DEIN</name>
<dbReference type="InterPro" id="IPR039424">
    <property type="entry name" value="SBP_5"/>
</dbReference>
<dbReference type="Gene3D" id="3.10.105.10">
    <property type="entry name" value="Dipeptide-binding Protein, Domain 3"/>
    <property type="match status" value="1"/>
</dbReference>
<dbReference type="SUPFAM" id="SSF53850">
    <property type="entry name" value="Periplasmic binding protein-like II"/>
    <property type="match status" value="1"/>
</dbReference>
<organism evidence="3">
    <name type="scientific">uncultured Truepera sp</name>
    <dbReference type="NCBI Taxonomy" id="543023"/>
    <lineage>
        <taxon>Bacteria</taxon>
        <taxon>Thermotogati</taxon>
        <taxon>Deinococcota</taxon>
        <taxon>Deinococci</taxon>
        <taxon>Trueperales</taxon>
        <taxon>Trueperaceae</taxon>
        <taxon>Truepera</taxon>
        <taxon>environmental samples</taxon>
    </lineage>
</organism>
<reference evidence="3" key="1">
    <citation type="submission" date="2020-02" db="EMBL/GenBank/DDBJ databases">
        <authorList>
            <person name="Meier V. D."/>
        </authorList>
    </citation>
    <scope>NUCLEOTIDE SEQUENCE</scope>
    <source>
        <strain evidence="3">AVDCRST_MAG86</strain>
    </source>
</reference>
<dbReference type="GO" id="GO:0043190">
    <property type="term" value="C:ATP-binding cassette (ABC) transporter complex"/>
    <property type="evidence" value="ECO:0007669"/>
    <property type="project" value="InterPro"/>
</dbReference>
<sequence length="563" mass="62146">MKQIRTLTLLAAAFLGVAAAQNPPRDETLYITGHQWGPPSSFNPVGPVRAWPVNEGGGFNLIYESLFTFNLVTGELDPRLGASLEEGEDAFVVTLQEGTAFQDGEPLTSEDVVYAYELGQRQGVEYASFWDYVTAVEATDERTITFTLNQERLNLGLVRNFLTSVAILPEHIWSGLEEQEASLVQFANLEPVGSGPYTLSSANNERIILERAPDYWGEAVYGLPAPTYLVHPIFASNDAANLAFSQGQLDLSQNFIPEVWTLAEQGEPISTWMDEEPYYLPGNIPMMWINVSKPGLDNPAVRRALAYTINYPLIAETAMSSYSVPVNASLIVPGGGEDPYFDPEAIAETGWTFDPNRAVEILEGELGAQKGDDGIYVLPDGTRLGPWEVSAPYGWTDWNQALEIVASSAQAVGIDIKTNFPEQSVWQTNMQNGNFDLAMNTASGTSAAAPWPRFRDVLDIRGVPEAGQTAFWNYGRYENPEVAELLDQAAAAPPEEQGQFYAQLDEIFRTDIPVIPLMYRPLQFYTFDSAVWKNFPTAENPYAPPMHSQSGVQVFFNITSEAE</sequence>
<dbReference type="GO" id="GO:0042597">
    <property type="term" value="C:periplasmic space"/>
    <property type="evidence" value="ECO:0007669"/>
    <property type="project" value="UniProtKB-ARBA"/>
</dbReference>